<dbReference type="Gene3D" id="2.30.30.90">
    <property type="match status" value="1"/>
</dbReference>
<organism evidence="3 4">
    <name type="scientific">Capnocytophaga endodontalis</name>
    <dbReference type="NCBI Taxonomy" id="2708117"/>
    <lineage>
        <taxon>Bacteria</taxon>
        <taxon>Pseudomonadati</taxon>
        <taxon>Bacteroidota</taxon>
        <taxon>Flavobacteriia</taxon>
        <taxon>Flavobacteriales</taxon>
        <taxon>Flavobacteriaceae</taxon>
        <taxon>Capnocytophaga</taxon>
    </lineage>
</organism>
<dbReference type="PANTHER" id="PTHR42954">
    <property type="entry name" value="FE(2+) TRANSPORT PROTEIN A"/>
    <property type="match status" value="1"/>
</dbReference>
<dbReference type="InterPro" id="IPR008988">
    <property type="entry name" value="Transcriptional_repressor_C"/>
</dbReference>
<reference evidence="4" key="1">
    <citation type="submission" date="2017-06" db="EMBL/GenBank/DDBJ databases">
        <title>Complete genome sequence of Capnocytophaga sp. KCOM 1579 (=ChDC OS43) isolated from a human refractory periapical abscess lesion.</title>
        <authorList>
            <person name="Kook J.-K."/>
            <person name="Park S.-N."/>
            <person name="Lim Y.K."/>
            <person name="Roh H."/>
        </authorList>
    </citation>
    <scope>NUCLEOTIDE SEQUENCE [LARGE SCALE GENOMIC DNA]</scope>
    <source>
        <strain evidence="4">ChDC OS43</strain>
    </source>
</reference>
<evidence type="ECO:0000313" key="3">
    <source>
        <dbReference type="EMBL" id="ASF41673.1"/>
    </source>
</evidence>
<dbReference type="InterPro" id="IPR007167">
    <property type="entry name" value="Fe-transptr_FeoA-like"/>
</dbReference>
<dbReference type="SMART" id="SM00899">
    <property type="entry name" value="FeoA"/>
    <property type="match status" value="1"/>
</dbReference>
<gene>
    <name evidence="3" type="ORF">CBG49_00460</name>
</gene>
<dbReference type="AlphaFoldDB" id="A0A1Z4BK73"/>
<dbReference type="InterPro" id="IPR052713">
    <property type="entry name" value="FeoA"/>
</dbReference>
<dbReference type="SUPFAM" id="SSF50037">
    <property type="entry name" value="C-terminal domain of transcriptional repressors"/>
    <property type="match status" value="1"/>
</dbReference>
<keyword evidence="1" id="KW-0408">Iron</keyword>
<proteinExistence type="predicted"/>
<dbReference type="InterPro" id="IPR038157">
    <property type="entry name" value="FeoA_core_dom"/>
</dbReference>
<dbReference type="Proteomes" id="UP000197007">
    <property type="component" value="Chromosome"/>
</dbReference>
<accession>A0A1Z4BK73</accession>
<sequence length="84" mass="9389">MEKVPSHPHTIADLKKGEKGIIQEFDCCKIPLKLIELGCFVGSEVEVLQKATFGDPIYIRMNDAYLSIRKDMAKTIILSPVLLS</sequence>
<dbReference type="KEGG" id="capn:CBG49_00460"/>
<evidence type="ECO:0000259" key="2">
    <source>
        <dbReference type="SMART" id="SM00899"/>
    </source>
</evidence>
<dbReference type="RefSeq" id="WP_088592900.1">
    <property type="nucleotide sequence ID" value="NZ_CP022022.1"/>
</dbReference>
<dbReference type="PANTHER" id="PTHR42954:SF2">
    <property type="entry name" value="FE(2+) TRANSPORT PROTEIN A"/>
    <property type="match status" value="1"/>
</dbReference>
<evidence type="ECO:0000256" key="1">
    <source>
        <dbReference type="ARBA" id="ARBA00023004"/>
    </source>
</evidence>
<name>A0A1Z4BK73_9FLAO</name>
<dbReference type="Pfam" id="PF04023">
    <property type="entry name" value="FeoA"/>
    <property type="match status" value="1"/>
</dbReference>
<evidence type="ECO:0000313" key="4">
    <source>
        <dbReference type="Proteomes" id="UP000197007"/>
    </source>
</evidence>
<feature type="domain" description="Ferrous iron transporter FeoA-like" evidence="2">
    <location>
        <begin position="9"/>
        <end position="80"/>
    </location>
</feature>
<keyword evidence="4" id="KW-1185">Reference proteome</keyword>
<protein>
    <submittedName>
        <fullName evidence="3">Ferrous iron transport protein A</fullName>
    </submittedName>
</protein>
<dbReference type="EMBL" id="CP022022">
    <property type="protein sequence ID" value="ASF41673.1"/>
    <property type="molecule type" value="Genomic_DNA"/>
</dbReference>
<dbReference type="GO" id="GO:0046914">
    <property type="term" value="F:transition metal ion binding"/>
    <property type="evidence" value="ECO:0007669"/>
    <property type="project" value="InterPro"/>
</dbReference>